<organism evidence="1 2">
    <name type="scientific">Kibdelosporangium aridum</name>
    <dbReference type="NCBI Taxonomy" id="2030"/>
    <lineage>
        <taxon>Bacteria</taxon>
        <taxon>Bacillati</taxon>
        <taxon>Actinomycetota</taxon>
        <taxon>Actinomycetes</taxon>
        <taxon>Pseudonocardiales</taxon>
        <taxon>Pseudonocardiaceae</taxon>
        <taxon>Kibdelosporangium</taxon>
    </lineage>
</organism>
<gene>
    <name evidence="1" type="ORF">DMH04_41215</name>
</gene>
<name>A0A428YUQ6_KIBAR</name>
<dbReference type="AlphaFoldDB" id="A0A428YUQ6"/>
<accession>A0A428YUQ6</accession>
<proteinExistence type="predicted"/>
<dbReference type="RefSeq" id="WP_037253772.1">
    <property type="nucleotide sequence ID" value="NZ_QHKI01000056.1"/>
</dbReference>
<sequence>MRISVLSKEYLLISVTASEDVTSDPVAFAFAAPSVDPSVWTSGDWVGTQARILVGPGGAVTLTKGTWDVWLKITDSPEIPVRKVDQLVVY</sequence>
<reference evidence="1 2" key="1">
    <citation type="submission" date="2018-05" db="EMBL/GenBank/DDBJ databases">
        <title>Evolution of GPA BGCs.</title>
        <authorList>
            <person name="Waglechner N."/>
            <person name="Wright G.D."/>
        </authorList>
    </citation>
    <scope>NUCLEOTIDE SEQUENCE [LARGE SCALE GENOMIC DNA]</scope>
    <source>
        <strain evidence="1 2">A82846</strain>
    </source>
</reference>
<comment type="caution">
    <text evidence="1">The sequence shown here is derived from an EMBL/GenBank/DDBJ whole genome shotgun (WGS) entry which is preliminary data.</text>
</comment>
<evidence type="ECO:0000313" key="2">
    <source>
        <dbReference type="Proteomes" id="UP000287547"/>
    </source>
</evidence>
<dbReference type="EMBL" id="QHKI01000056">
    <property type="protein sequence ID" value="RSM73434.1"/>
    <property type="molecule type" value="Genomic_DNA"/>
</dbReference>
<evidence type="ECO:0000313" key="1">
    <source>
        <dbReference type="EMBL" id="RSM73434.1"/>
    </source>
</evidence>
<dbReference type="OrthoDB" id="3542877at2"/>
<dbReference type="Proteomes" id="UP000287547">
    <property type="component" value="Unassembled WGS sequence"/>
</dbReference>
<protein>
    <submittedName>
        <fullName evidence="1">Uncharacterized protein</fullName>
    </submittedName>
</protein>